<dbReference type="Proteomes" id="UP001575622">
    <property type="component" value="Unassembled WGS sequence"/>
</dbReference>
<accession>A0ABV4UUY0</accession>
<evidence type="ECO:0000313" key="1">
    <source>
        <dbReference type="EMBL" id="MFB0840987.1"/>
    </source>
</evidence>
<proteinExistence type="predicted"/>
<reference evidence="1 2" key="1">
    <citation type="submission" date="2024-09" db="EMBL/GenBank/DDBJ databases">
        <authorList>
            <person name="Makale K.P.P."/>
            <person name="Makhzoum A."/>
            <person name="Rantong G."/>
            <person name="Rahube T.O."/>
        </authorList>
    </citation>
    <scope>NUCLEOTIDE SEQUENCE [LARGE SCALE GENOMIC DNA]</scope>
    <source>
        <strain evidence="1 2">KM_D13</strain>
    </source>
</reference>
<protein>
    <submittedName>
        <fullName evidence="1">Uncharacterized protein</fullName>
    </submittedName>
</protein>
<keyword evidence="2" id="KW-1185">Reference proteome</keyword>
<comment type="caution">
    <text evidence="1">The sequence shown here is derived from an EMBL/GenBank/DDBJ whole genome shotgun (WGS) entry which is preliminary data.</text>
</comment>
<sequence>MSYNFEAAQNWRDKLVKDYYRLARMQTPNGTWDWWIEREIAEIDAELEAQLNAKRPPARVVKWKAFCKTTLPLFYRIKLILKSLF</sequence>
<gene>
    <name evidence="1" type="ORF">ACEU3E_02280</name>
</gene>
<dbReference type="RefSeq" id="WP_373948329.1">
    <property type="nucleotide sequence ID" value="NZ_JBHDLN010000001.1"/>
</dbReference>
<organism evidence="1 2">
    <name type="scientific">Paenibacillus oleatilyticus</name>
    <dbReference type="NCBI Taxonomy" id="2594886"/>
    <lineage>
        <taxon>Bacteria</taxon>
        <taxon>Bacillati</taxon>
        <taxon>Bacillota</taxon>
        <taxon>Bacilli</taxon>
        <taxon>Bacillales</taxon>
        <taxon>Paenibacillaceae</taxon>
        <taxon>Paenibacillus</taxon>
    </lineage>
</organism>
<evidence type="ECO:0000313" key="2">
    <source>
        <dbReference type="Proteomes" id="UP001575622"/>
    </source>
</evidence>
<dbReference type="EMBL" id="JBHDLN010000001">
    <property type="protein sequence ID" value="MFB0840987.1"/>
    <property type="molecule type" value="Genomic_DNA"/>
</dbReference>
<name>A0ABV4UUY0_9BACL</name>